<evidence type="ECO:0000313" key="9">
    <source>
        <dbReference type="Proteomes" id="UP000578000"/>
    </source>
</evidence>
<keyword evidence="2" id="KW-1003">Cell membrane</keyword>
<accession>A0A841QCQ9</accession>
<feature type="transmembrane region" description="Helical" evidence="6">
    <location>
        <begin position="223"/>
        <end position="245"/>
    </location>
</feature>
<keyword evidence="4 6" id="KW-1133">Transmembrane helix</keyword>
<comment type="caution">
    <text evidence="8">The sequence shown here is derived from an EMBL/GenBank/DDBJ whole genome shotgun (WGS) entry which is preliminary data.</text>
</comment>
<evidence type="ECO:0000313" key="8">
    <source>
        <dbReference type="EMBL" id="MBB6456196.1"/>
    </source>
</evidence>
<comment type="subcellular location">
    <subcellularLocation>
        <location evidence="1">Cell membrane</location>
        <topology evidence="1">Multi-pass membrane protein</topology>
    </subcellularLocation>
</comment>
<dbReference type="InterPro" id="IPR000620">
    <property type="entry name" value="EamA_dom"/>
</dbReference>
<dbReference type="InterPro" id="IPR037185">
    <property type="entry name" value="EmrE-like"/>
</dbReference>
<evidence type="ECO:0000256" key="4">
    <source>
        <dbReference type="ARBA" id="ARBA00022989"/>
    </source>
</evidence>
<evidence type="ECO:0000256" key="5">
    <source>
        <dbReference type="ARBA" id="ARBA00023136"/>
    </source>
</evidence>
<protein>
    <submittedName>
        <fullName evidence="8">Drug/metabolite transporter (DMT)-like permease</fullName>
    </submittedName>
</protein>
<keyword evidence="5 6" id="KW-0472">Membrane</keyword>
<name>A0A841QCQ9_9PROT</name>
<dbReference type="SUPFAM" id="SSF103481">
    <property type="entry name" value="Multidrug resistance efflux transporter EmrE"/>
    <property type="match status" value="2"/>
</dbReference>
<proteinExistence type="predicted"/>
<evidence type="ECO:0000256" key="2">
    <source>
        <dbReference type="ARBA" id="ARBA00022475"/>
    </source>
</evidence>
<feature type="domain" description="EamA" evidence="7">
    <location>
        <begin position="27"/>
        <end position="153"/>
    </location>
</feature>
<dbReference type="Proteomes" id="UP000578000">
    <property type="component" value="Unassembled WGS sequence"/>
</dbReference>
<reference evidence="8 9" key="1">
    <citation type="submission" date="2020-08" db="EMBL/GenBank/DDBJ databases">
        <title>Genomic Encyclopedia of Type Strains, Phase IV (KMG-IV): sequencing the most valuable type-strain genomes for metagenomic binning, comparative biology and taxonomic classification.</title>
        <authorList>
            <person name="Goeker M."/>
        </authorList>
    </citation>
    <scope>NUCLEOTIDE SEQUENCE [LARGE SCALE GENOMIC DNA]</scope>
    <source>
        <strain evidence="8 9">DSM 4491</strain>
    </source>
</reference>
<feature type="transmembrane region" description="Helical" evidence="6">
    <location>
        <begin position="197"/>
        <end position="217"/>
    </location>
</feature>
<dbReference type="Pfam" id="PF00892">
    <property type="entry name" value="EamA"/>
    <property type="match status" value="2"/>
</dbReference>
<dbReference type="PANTHER" id="PTHR42920">
    <property type="entry name" value="OS03G0707200 PROTEIN-RELATED"/>
    <property type="match status" value="1"/>
</dbReference>
<dbReference type="InterPro" id="IPR051258">
    <property type="entry name" value="Diverse_Substrate_Transporter"/>
</dbReference>
<feature type="transmembrane region" description="Helical" evidence="6">
    <location>
        <begin position="111"/>
        <end position="130"/>
    </location>
</feature>
<organism evidence="8 9">
    <name type="scientific">Acetobacter lovaniensis</name>
    <dbReference type="NCBI Taxonomy" id="104100"/>
    <lineage>
        <taxon>Bacteria</taxon>
        <taxon>Pseudomonadati</taxon>
        <taxon>Pseudomonadota</taxon>
        <taxon>Alphaproteobacteria</taxon>
        <taxon>Acetobacterales</taxon>
        <taxon>Acetobacteraceae</taxon>
        <taxon>Acetobacter</taxon>
    </lineage>
</organism>
<evidence type="ECO:0000256" key="1">
    <source>
        <dbReference type="ARBA" id="ARBA00004651"/>
    </source>
</evidence>
<feature type="transmembrane region" description="Helical" evidence="6">
    <location>
        <begin position="52"/>
        <end position="70"/>
    </location>
</feature>
<evidence type="ECO:0000259" key="7">
    <source>
        <dbReference type="Pfam" id="PF00892"/>
    </source>
</evidence>
<dbReference type="PANTHER" id="PTHR42920:SF5">
    <property type="entry name" value="EAMA DOMAIN-CONTAINING PROTEIN"/>
    <property type="match status" value="1"/>
</dbReference>
<dbReference type="RefSeq" id="WP_253545118.1">
    <property type="nucleotide sequence ID" value="NZ_BAABDB010000005.1"/>
</dbReference>
<keyword evidence="9" id="KW-1185">Reference proteome</keyword>
<gene>
    <name evidence="8" type="ORF">HNR55_000763</name>
</gene>
<keyword evidence="3 6" id="KW-0812">Transmembrane</keyword>
<dbReference type="GO" id="GO:0005886">
    <property type="term" value="C:plasma membrane"/>
    <property type="evidence" value="ECO:0007669"/>
    <property type="project" value="UniProtKB-SubCell"/>
</dbReference>
<dbReference type="AlphaFoldDB" id="A0A841QCQ9"/>
<evidence type="ECO:0000256" key="3">
    <source>
        <dbReference type="ARBA" id="ARBA00022692"/>
    </source>
</evidence>
<sequence>MPDQPQPAPLPAGEKRVFRSFSREEMALVCITVLWGVTFLVVHTAMRYTGPMFFVGLRFTTAALLSMLLFRRLLLDLTLREVRAGACVGVAIFFGYALQTLGLGSISSSQSAFITAMYVPIVPFLQWFFLRKPPHLMVWLGVLFAFSGLVLLTGPQAIAHMHLQFGEVVTLVSAVAIAMEVVLISRFASPAINSFRVAIVQLLVAGLLAFAAMPIMHEHVPVLAWWWVVPGLGLGAMSAVIQLVMNWAQKTVSPTRATLIYAGEPVWAGLVGRLAGDMLPVRALAGGALVILGVLASEVRLPRKQERGRRGSSS</sequence>
<feature type="transmembrane region" description="Helical" evidence="6">
    <location>
        <begin position="82"/>
        <end position="99"/>
    </location>
</feature>
<feature type="transmembrane region" description="Helical" evidence="6">
    <location>
        <begin position="26"/>
        <end position="46"/>
    </location>
</feature>
<feature type="transmembrane region" description="Helical" evidence="6">
    <location>
        <begin position="165"/>
        <end position="185"/>
    </location>
</feature>
<evidence type="ECO:0000256" key="6">
    <source>
        <dbReference type="SAM" id="Phobius"/>
    </source>
</evidence>
<feature type="transmembrane region" description="Helical" evidence="6">
    <location>
        <begin position="137"/>
        <end position="159"/>
    </location>
</feature>
<dbReference type="EMBL" id="JACHIE010000002">
    <property type="protein sequence ID" value="MBB6456196.1"/>
    <property type="molecule type" value="Genomic_DNA"/>
</dbReference>
<feature type="domain" description="EamA" evidence="7">
    <location>
        <begin position="165"/>
        <end position="295"/>
    </location>
</feature>